<evidence type="ECO:0000256" key="8">
    <source>
        <dbReference type="ARBA" id="ARBA00049204"/>
    </source>
</evidence>
<feature type="domain" description="Superoxide dismutase copper/zinc binding" evidence="11">
    <location>
        <begin position="30"/>
        <end position="162"/>
    </location>
</feature>
<organism evidence="12 13">
    <name type="scientific">Sitophilus oryzae</name>
    <name type="common">Rice weevil</name>
    <name type="synonym">Curculio oryzae</name>
    <dbReference type="NCBI Taxonomy" id="7048"/>
    <lineage>
        <taxon>Eukaryota</taxon>
        <taxon>Metazoa</taxon>
        <taxon>Ecdysozoa</taxon>
        <taxon>Arthropoda</taxon>
        <taxon>Hexapoda</taxon>
        <taxon>Insecta</taxon>
        <taxon>Pterygota</taxon>
        <taxon>Neoptera</taxon>
        <taxon>Endopterygota</taxon>
        <taxon>Coleoptera</taxon>
        <taxon>Polyphaga</taxon>
        <taxon>Cucujiformia</taxon>
        <taxon>Curculionidae</taxon>
        <taxon>Dryophthorinae</taxon>
        <taxon>Sitophilus</taxon>
    </lineage>
</organism>
<comment type="catalytic activity">
    <reaction evidence="8 9">
        <text>2 superoxide + 2 H(+) = H2O2 + O2</text>
        <dbReference type="Rhea" id="RHEA:20696"/>
        <dbReference type="ChEBI" id="CHEBI:15378"/>
        <dbReference type="ChEBI" id="CHEBI:15379"/>
        <dbReference type="ChEBI" id="CHEBI:16240"/>
        <dbReference type="ChEBI" id="CHEBI:18421"/>
        <dbReference type="EC" id="1.15.1.1"/>
    </reaction>
</comment>
<dbReference type="Pfam" id="PF00080">
    <property type="entry name" value="Sod_Cu"/>
    <property type="match status" value="1"/>
</dbReference>
<dbReference type="Proteomes" id="UP000504635">
    <property type="component" value="Unplaced"/>
</dbReference>
<dbReference type="InParanoid" id="A0A6J2YN43"/>
<feature type="chain" id="PRO_5026881008" description="Superoxide dismutase [Cu-Zn]" evidence="10">
    <location>
        <begin position="17"/>
        <end position="196"/>
    </location>
</feature>
<comment type="similarity">
    <text evidence="1 9">Belongs to the Cu-Zn superoxide dismutase family.</text>
</comment>
<dbReference type="PRINTS" id="PR00068">
    <property type="entry name" value="CUZNDISMTASE"/>
</dbReference>
<dbReference type="CDD" id="cd00305">
    <property type="entry name" value="Cu-Zn_Superoxide_Dismutase"/>
    <property type="match status" value="1"/>
</dbReference>
<evidence type="ECO:0000313" key="12">
    <source>
        <dbReference type="Proteomes" id="UP000504635"/>
    </source>
</evidence>
<dbReference type="EC" id="1.15.1.1" evidence="9"/>
<evidence type="ECO:0000256" key="6">
    <source>
        <dbReference type="ARBA" id="ARBA00023008"/>
    </source>
</evidence>
<dbReference type="SUPFAM" id="SSF49329">
    <property type="entry name" value="Cu,Zn superoxide dismutase-like"/>
    <property type="match status" value="1"/>
</dbReference>
<keyword evidence="10" id="KW-0732">Signal</keyword>
<comment type="cofactor">
    <cofactor evidence="9">
        <name>Cu cation</name>
        <dbReference type="ChEBI" id="CHEBI:23378"/>
    </cofactor>
    <text evidence="9">Binds 1 copper ion per subunit.</text>
</comment>
<evidence type="ECO:0000256" key="1">
    <source>
        <dbReference type="ARBA" id="ARBA00010457"/>
    </source>
</evidence>
<dbReference type="InterPro" id="IPR001424">
    <property type="entry name" value="SOD_Cu_Zn_dom"/>
</dbReference>
<name>A0A6J2YN43_SITOR</name>
<comment type="function">
    <text evidence="9">Destroys radicals which are normally produced within the cells and which are toxic to biological systems.</text>
</comment>
<evidence type="ECO:0000259" key="11">
    <source>
        <dbReference type="Pfam" id="PF00080"/>
    </source>
</evidence>
<keyword evidence="4" id="KW-0049">Antioxidant</keyword>
<dbReference type="FunFam" id="2.60.40.200:FF:000003">
    <property type="entry name" value="Superoxide dismutase [Cu-Zn], chloroplastic"/>
    <property type="match status" value="1"/>
</dbReference>
<dbReference type="PANTHER" id="PTHR10003">
    <property type="entry name" value="SUPEROXIDE DISMUTASE CU-ZN -RELATED"/>
    <property type="match status" value="1"/>
</dbReference>
<keyword evidence="3 9" id="KW-0862">Zinc</keyword>
<dbReference type="GO" id="GO:0005507">
    <property type="term" value="F:copper ion binding"/>
    <property type="evidence" value="ECO:0007669"/>
    <property type="project" value="InterPro"/>
</dbReference>
<dbReference type="GeneID" id="115888620"/>
<keyword evidence="5 9" id="KW-0560">Oxidoreductase</keyword>
<keyword evidence="12" id="KW-1185">Reference proteome</keyword>
<evidence type="ECO:0000256" key="5">
    <source>
        <dbReference type="ARBA" id="ARBA00023002"/>
    </source>
</evidence>
<keyword evidence="6 9" id="KW-0186">Copper</keyword>
<evidence type="ECO:0000256" key="2">
    <source>
        <dbReference type="ARBA" id="ARBA00022723"/>
    </source>
</evidence>
<keyword evidence="7" id="KW-1015">Disulfide bond</keyword>
<dbReference type="KEGG" id="soy:115888620"/>
<evidence type="ECO:0000256" key="3">
    <source>
        <dbReference type="ARBA" id="ARBA00022833"/>
    </source>
</evidence>
<dbReference type="GO" id="GO:0004784">
    <property type="term" value="F:superoxide dismutase activity"/>
    <property type="evidence" value="ECO:0007669"/>
    <property type="project" value="UniProtKB-EC"/>
</dbReference>
<evidence type="ECO:0000313" key="13">
    <source>
        <dbReference type="RefSeq" id="XP_030764245.1"/>
    </source>
</evidence>
<dbReference type="RefSeq" id="XP_030764245.1">
    <property type="nucleotide sequence ID" value="XM_030908385.1"/>
</dbReference>
<dbReference type="PROSITE" id="PS51257">
    <property type="entry name" value="PROKAR_LIPOPROTEIN"/>
    <property type="match status" value="1"/>
</dbReference>
<dbReference type="InterPro" id="IPR036423">
    <property type="entry name" value="SOD-like_Cu/Zn_dom_sf"/>
</dbReference>
<dbReference type="Gene3D" id="2.60.40.200">
    <property type="entry name" value="Superoxide dismutase, copper/zinc binding domain"/>
    <property type="match status" value="1"/>
</dbReference>
<dbReference type="OrthoDB" id="2015551at2759"/>
<comment type="cofactor">
    <cofactor evidence="9">
        <name>Zn(2+)</name>
        <dbReference type="ChEBI" id="CHEBI:29105"/>
    </cofactor>
    <text evidence="9">Binds 1 zinc ion per subunit.</text>
</comment>
<gene>
    <name evidence="13" type="primary">LOC115888620</name>
</gene>
<keyword evidence="2 9" id="KW-0479">Metal-binding</keyword>
<sequence>MLRFVFGFCLVAIACAQEAAISTLTSGDAKGTVYFNKTSDGILITGFISGLTEGDHGFHIHSFGDLTNGCTSTGSHFNPHNVNHGGPNSSVRHVGDLGNINANSSGIATIDILDSIISLSGEHSIIGRAVLVHADPDDLGLGGYEDSLTTGHAGARVGCGVVGILAESESSGSPRIVNSLFSIVLTSIVVAGRLVF</sequence>
<dbReference type="InterPro" id="IPR018152">
    <property type="entry name" value="SOD_Cu/Zn_BS"/>
</dbReference>
<proteinExistence type="inferred from homology"/>
<reference evidence="13" key="1">
    <citation type="submission" date="2025-08" db="UniProtKB">
        <authorList>
            <consortium name="RefSeq"/>
        </authorList>
    </citation>
    <scope>IDENTIFICATION</scope>
    <source>
        <tissue evidence="13">Gonads</tissue>
    </source>
</reference>
<dbReference type="AlphaFoldDB" id="A0A6J2YN43"/>
<accession>A0A6J2YN43</accession>
<feature type="signal peptide" evidence="10">
    <location>
        <begin position="1"/>
        <end position="16"/>
    </location>
</feature>
<protein>
    <recommendedName>
        <fullName evidence="9">Superoxide dismutase [Cu-Zn]</fullName>
        <ecNumber evidence="9">1.15.1.1</ecNumber>
    </recommendedName>
</protein>
<dbReference type="InterPro" id="IPR024134">
    <property type="entry name" value="SOD_Cu/Zn_/chaperone"/>
</dbReference>
<evidence type="ECO:0000256" key="10">
    <source>
        <dbReference type="SAM" id="SignalP"/>
    </source>
</evidence>
<evidence type="ECO:0000256" key="7">
    <source>
        <dbReference type="ARBA" id="ARBA00023157"/>
    </source>
</evidence>
<evidence type="ECO:0000256" key="9">
    <source>
        <dbReference type="RuleBase" id="RU000393"/>
    </source>
</evidence>
<dbReference type="PROSITE" id="PS00332">
    <property type="entry name" value="SOD_CU_ZN_2"/>
    <property type="match status" value="1"/>
</dbReference>
<evidence type="ECO:0000256" key="4">
    <source>
        <dbReference type="ARBA" id="ARBA00022862"/>
    </source>
</evidence>